<dbReference type="AlphaFoldDB" id="A0A382FCX2"/>
<feature type="transmembrane region" description="Helical" evidence="1">
    <location>
        <begin position="37"/>
        <end position="67"/>
    </location>
</feature>
<evidence type="ECO:0000313" key="2">
    <source>
        <dbReference type="EMBL" id="SVB60525.1"/>
    </source>
</evidence>
<evidence type="ECO:0000256" key="1">
    <source>
        <dbReference type="SAM" id="Phobius"/>
    </source>
</evidence>
<keyword evidence="1" id="KW-0812">Transmembrane</keyword>
<organism evidence="2">
    <name type="scientific">marine metagenome</name>
    <dbReference type="NCBI Taxonomy" id="408172"/>
    <lineage>
        <taxon>unclassified sequences</taxon>
        <taxon>metagenomes</taxon>
        <taxon>ecological metagenomes</taxon>
    </lineage>
</organism>
<keyword evidence="1" id="KW-0472">Membrane</keyword>
<name>A0A382FCX2_9ZZZZ</name>
<proteinExistence type="predicted"/>
<protein>
    <submittedName>
        <fullName evidence="2">Uncharacterized protein</fullName>
    </submittedName>
</protein>
<accession>A0A382FCX2</accession>
<sequence length="117" mass="13077">MILGIIIASLIATALFRLAQSSYFPLYARSGLQPILFAVASVAIGFLIGWAEGVIFFIVYFFGGIVIGELTKKKQTDERACLEKEIENHLKEIKDGEDFLDRWTRTDRDGLVCSDSN</sequence>
<reference evidence="2" key="1">
    <citation type="submission" date="2018-05" db="EMBL/GenBank/DDBJ databases">
        <authorList>
            <person name="Lanie J.A."/>
            <person name="Ng W.-L."/>
            <person name="Kazmierczak K.M."/>
            <person name="Andrzejewski T.M."/>
            <person name="Davidsen T.M."/>
            <person name="Wayne K.J."/>
            <person name="Tettelin H."/>
            <person name="Glass J.I."/>
            <person name="Rusch D."/>
            <person name="Podicherti R."/>
            <person name="Tsui H.-C.T."/>
            <person name="Winkler M.E."/>
        </authorList>
    </citation>
    <scope>NUCLEOTIDE SEQUENCE</scope>
</reference>
<dbReference type="EMBL" id="UINC01049134">
    <property type="protein sequence ID" value="SVB60525.1"/>
    <property type="molecule type" value="Genomic_DNA"/>
</dbReference>
<gene>
    <name evidence="2" type="ORF">METZ01_LOCUS213379</name>
</gene>
<feature type="non-terminal residue" evidence="2">
    <location>
        <position position="117"/>
    </location>
</feature>
<keyword evidence="1" id="KW-1133">Transmembrane helix</keyword>